<keyword evidence="6" id="KW-1185">Reference proteome</keyword>
<dbReference type="GO" id="GO:0055085">
    <property type="term" value="P:transmembrane transport"/>
    <property type="evidence" value="ECO:0007669"/>
    <property type="project" value="InterPro"/>
</dbReference>
<dbReference type="PIRSF" id="PIRSF039026">
    <property type="entry name" value="SiaP"/>
    <property type="match status" value="1"/>
</dbReference>
<evidence type="ECO:0000256" key="1">
    <source>
        <dbReference type="ARBA" id="ARBA00022729"/>
    </source>
</evidence>
<protein>
    <submittedName>
        <fullName evidence="5">ABC transporter substrate-binding protein</fullName>
    </submittedName>
</protein>
<feature type="signal peptide" evidence="4">
    <location>
        <begin position="1"/>
        <end position="24"/>
    </location>
</feature>
<evidence type="ECO:0000313" key="5">
    <source>
        <dbReference type="EMBL" id="OCW59659.1"/>
    </source>
</evidence>
<sequence>MDRRSFMKKAGVTGAGVAAATALAAPAIAQTMPKITWRCSSGFPKALDTIYGAAEVFAQAVSEATDGNFEIQVYGAGEIVGTLEGADAVRDGTIEMAHTASYYFFGKDPTWAFGTGVPFGLNQRMTNGWLYEGGGLDLLNSDFYANNNMIAFPAGNTGAQMGGWFRKEINTVADMQGLKFRIGGFGGRIIQEVGVVPQNIPGGDIYAALEKGTIDAAEFVGPYDDSKLGFNKVAPFYYYPGWWEGGVTLMNLINLDKWNELPSNYKGVVKTASALANSVMMARYDTLNPPALKKLVSEGTKLRPYSLEILEACFAAANKIYAEIGAENAVFKKIHDSYMGYRGDGYLWFQFAEYNMDTFMMIQQRGDKL</sequence>
<feature type="binding site" evidence="2">
    <location>
        <position position="160"/>
    </location>
    <ligand>
        <name>substrate</name>
    </ligand>
</feature>
<feature type="chain" id="PRO_5008656563" evidence="4">
    <location>
        <begin position="25"/>
        <end position="369"/>
    </location>
</feature>
<dbReference type="AlphaFoldDB" id="A0A1C1Z1Q7"/>
<evidence type="ECO:0000313" key="6">
    <source>
        <dbReference type="Proteomes" id="UP000094795"/>
    </source>
</evidence>
<dbReference type="Pfam" id="PF03480">
    <property type="entry name" value="DctP"/>
    <property type="match status" value="1"/>
</dbReference>
<accession>A0A1C1Z1Q7</accession>
<feature type="binding site" evidence="3">
    <location>
        <position position="244"/>
    </location>
    <ligand>
        <name>substrate</name>
    </ligand>
</feature>
<dbReference type="PROSITE" id="PS51318">
    <property type="entry name" value="TAT"/>
    <property type="match status" value="1"/>
</dbReference>
<dbReference type="GO" id="GO:0046872">
    <property type="term" value="F:metal ion binding"/>
    <property type="evidence" value="ECO:0007669"/>
    <property type="project" value="UniProtKB-KW"/>
</dbReference>
<feature type="binding site" evidence="3">
    <location>
        <position position="219"/>
    </location>
    <ligand>
        <name>Na(+)</name>
        <dbReference type="ChEBI" id="CHEBI:29101"/>
    </ligand>
</feature>
<organism evidence="5 6">
    <name type="scientific">Hoeflea olei</name>
    <dbReference type="NCBI Taxonomy" id="1480615"/>
    <lineage>
        <taxon>Bacteria</taxon>
        <taxon>Pseudomonadati</taxon>
        <taxon>Pseudomonadota</taxon>
        <taxon>Alphaproteobacteria</taxon>
        <taxon>Hyphomicrobiales</taxon>
        <taxon>Rhizobiaceae</taxon>
        <taxon>Hoeflea</taxon>
    </lineage>
</organism>
<feature type="binding site" evidence="2">
    <location>
        <position position="181"/>
    </location>
    <ligand>
        <name>substrate</name>
    </ligand>
</feature>
<feature type="binding site" evidence="3">
    <location>
        <position position="218"/>
    </location>
    <ligand>
        <name>substrate</name>
    </ligand>
</feature>
<dbReference type="Gene3D" id="3.40.190.10">
    <property type="entry name" value="Periplasmic binding protein-like II"/>
    <property type="match status" value="1"/>
</dbReference>
<evidence type="ECO:0000256" key="3">
    <source>
        <dbReference type="PIRSR" id="PIRSR039026-2"/>
    </source>
</evidence>
<dbReference type="PANTHER" id="PTHR33376:SF5">
    <property type="entry name" value="EXTRACYTOPLASMIC SOLUTE RECEPTOR PROTEIN"/>
    <property type="match status" value="1"/>
</dbReference>
<dbReference type="InterPro" id="IPR026289">
    <property type="entry name" value="SBP_TakP-like"/>
</dbReference>
<dbReference type="Gene3D" id="3.40.190.170">
    <property type="entry name" value="Bacterial extracellular solute-binding protein, family 7"/>
    <property type="match status" value="1"/>
</dbReference>
<name>A0A1C1Z1Q7_9HYPH</name>
<dbReference type="InterPro" id="IPR038404">
    <property type="entry name" value="TRAP_DctP_sf"/>
</dbReference>
<keyword evidence="1 4" id="KW-0732">Signal</keyword>
<dbReference type="PANTHER" id="PTHR33376">
    <property type="match status" value="1"/>
</dbReference>
<dbReference type="GO" id="GO:0031317">
    <property type="term" value="C:tripartite ATP-independent periplasmic transporter complex"/>
    <property type="evidence" value="ECO:0007669"/>
    <property type="project" value="InterPro"/>
</dbReference>
<dbReference type="InterPro" id="IPR019546">
    <property type="entry name" value="TAT_signal_bac_arc"/>
</dbReference>
<dbReference type="OrthoDB" id="9780733at2"/>
<dbReference type="STRING" id="1480615.AWJ14_10255"/>
<reference evidence="5 6" key="1">
    <citation type="submission" date="2015-12" db="EMBL/GenBank/DDBJ databases">
        <authorList>
            <person name="Shamseldin A."/>
            <person name="Moawad H."/>
            <person name="Abd El-Rahim W.M."/>
            <person name="Sadowsky M.J."/>
        </authorList>
    </citation>
    <scope>NUCLEOTIDE SEQUENCE [LARGE SCALE GENOMIC DNA]</scope>
    <source>
        <strain evidence="5 6">JC234</strain>
    </source>
</reference>
<dbReference type="InterPro" id="IPR006311">
    <property type="entry name" value="TAT_signal"/>
</dbReference>
<dbReference type="Proteomes" id="UP000094795">
    <property type="component" value="Unassembled WGS sequence"/>
</dbReference>
<comment type="caution">
    <text evidence="5">The sequence shown here is derived from an EMBL/GenBank/DDBJ whole genome shotgun (WGS) entry which is preliminary data.</text>
</comment>
<dbReference type="InterPro" id="IPR018389">
    <property type="entry name" value="DctP_fam"/>
</dbReference>
<gene>
    <name evidence="5" type="ORF">AWJ14_10255</name>
</gene>
<dbReference type="RefSeq" id="WP_066174799.1">
    <property type="nucleotide sequence ID" value="NZ_LQZT01000001.1"/>
</dbReference>
<proteinExistence type="predicted"/>
<evidence type="ECO:0000256" key="2">
    <source>
        <dbReference type="PIRSR" id="PIRSR039026-1"/>
    </source>
</evidence>
<dbReference type="EMBL" id="LQZT01000001">
    <property type="protein sequence ID" value="OCW59659.1"/>
    <property type="molecule type" value="Genomic_DNA"/>
</dbReference>
<keyword evidence="3" id="KW-0479">Metal-binding</keyword>
<evidence type="ECO:0000256" key="4">
    <source>
        <dbReference type="SAM" id="SignalP"/>
    </source>
</evidence>
<dbReference type="NCBIfam" id="TIGR01409">
    <property type="entry name" value="TAT_signal_seq"/>
    <property type="match status" value="1"/>
</dbReference>